<evidence type="ECO:0000256" key="2">
    <source>
        <dbReference type="ARBA" id="ARBA00022475"/>
    </source>
</evidence>
<feature type="transmembrane region" description="Helical" evidence="6">
    <location>
        <begin position="575"/>
        <end position="594"/>
    </location>
</feature>
<dbReference type="AlphaFoldDB" id="A0A845M6Y9"/>
<feature type="transmembrane region" description="Helical" evidence="6">
    <location>
        <begin position="700"/>
        <end position="727"/>
    </location>
</feature>
<dbReference type="Pfam" id="PF03176">
    <property type="entry name" value="MMPL"/>
    <property type="match status" value="2"/>
</dbReference>
<evidence type="ECO:0000256" key="4">
    <source>
        <dbReference type="ARBA" id="ARBA00022989"/>
    </source>
</evidence>
<keyword evidence="5 6" id="KW-0472">Membrane</keyword>
<dbReference type="Gene3D" id="1.20.1640.10">
    <property type="entry name" value="Multidrug efflux transporter AcrB transmembrane domain"/>
    <property type="match status" value="2"/>
</dbReference>
<feature type="transmembrane region" description="Helical" evidence="6">
    <location>
        <begin position="601"/>
        <end position="621"/>
    </location>
</feature>
<dbReference type="PROSITE" id="PS50156">
    <property type="entry name" value="SSD"/>
    <property type="match status" value="1"/>
</dbReference>
<keyword evidence="4 6" id="KW-1133">Transmembrane helix</keyword>
<dbReference type="Proteomes" id="UP000467322">
    <property type="component" value="Unassembled WGS sequence"/>
</dbReference>
<feature type="transmembrane region" description="Helical" evidence="6">
    <location>
        <begin position="274"/>
        <end position="293"/>
    </location>
</feature>
<feature type="transmembrane region" description="Helical" evidence="6">
    <location>
        <begin position="314"/>
        <end position="334"/>
    </location>
</feature>
<dbReference type="PANTHER" id="PTHR33406:SF12">
    <property type="entry name" value="BLR2997 PROTEIN"/>
    <property type="match status" value="1"/>
</dbReference>
<comment type="subcellular location">
    <subcellularLocation>
        <location evidence="1">Cell membrane</location>
        <topology evidence="1">Multi-pass membrane protein</topology>
    </subcellularLocation>
</comment>
<dbReference type="PANTHER" id="PTHR33406">
    <property type="entry name" value="MEMBRANE PROTEIN MJ1562-RELATED"/>
    <property type="match status" value="1"/>
</dbReference>
<dbReference type="InterPro" id="IPR000731">
    <property type="entry name" value="SSD"/>
</dbReference>
<evidence type="ECO:0000259" key="7">
    <source>
        <dbReference type="PROSITE" id="PS50156"/>
    </source>
</evidence>
<comment type="caution">
    <text evidence="8">The sequence shown here is derived from an EMBL/GenBank/DDBJ whole genome shotgun (WGS) entry which is preliminary data.</text>
</comment>
<feature type="domain" description="SSD" evidence="7">
    <location>
        <begin position="243"/>
        <end position="368"/>
    </location>
</feature>
<keyword evidence="2" id="KW-1003">Cell membrane</keyword>
<dbReference type="InterPro" id="IPR050545">
    <property type="entry name" value="Mycobact_MmpL"/>
</dbReference>
<evidence type="ECO:0000256" key="1">
    <source>
        <dbReference type="ARBA" id="ARBA00004651"/>
    </source>
</evidence>
<organism evidence="8 9">
    <name type="scientific">Maritimibacter harenae</name>
    <dbReference type="NCBI Taxonomy" id="2606218"/>
    <lineage>
        <taxon>Bacteria</taxon>
        <taxon>Pseudomonadati</taxon>
        <taxon>Pseudomonadota</taxon>
        <taxon>Alphaproteobacteria</taxon>
        <taxon>Rhodobacterales</taxon>
        <taxon>Roseobacteraceae</taxon>
        <taxon>Maritimibacter</taxon>
    </lineage>
</organism>
<name>A0A845M6Y9_9RHOB</name>
<feature type="transmembrane region" description="Helical" evidence="6">
    <location>
        <begin position="245"/>
        <end position="268"/>
    </location>
</feature>
<feature type="transmembrane region" description="Helical" evidence="6">
    <location>
        <begin position="405"/>
        <end position="424"/>
    </location>
</feature>
<dbReference type="RefSeq" id="WP_161350366.1">
    <property type="nucleotide sequence ID" value="NZ_WTUX01000010.1"/>
</dbReference>
<feature type="transmembrane region" description="Helical" evidence="6">
    <location>
        <begin position="219"/>
        <end position="238"/>
    </location>
</feature>
<dbReference type="EMBL" id="WTUX01000010">
    <property type="protein sequence ID" value="MZR12244.1"/>
    <property type="molecule type" value="Genomic_DNA"/>
</dbReference>
<keyword evidence="3 6" id="KW-0812">Transmembrane</keyword>
<gene>
    <name evidence="8" type="ORF">GQE99_04365</name>
</gene>
<proteinExistence type="predicted"/>
<dbReference type="SUPFAM" id="SSF82866">
    <property type="entry name" value="Multidrug efflux transporter AcrB transmembrane domain"/>
    <property type="match status" value="2"/>
</dbReference>
<feature type="transmembrane region" description="Helical" evidence="6">
    <location>
        <begin position="346"/>
        <end position="371"/>
    </location>
</feature>
<keyword evidence="9" id="KW-1185">Reference proteome</keyword>
<evidence type="ECO:0000256" key="5">
    <source>
        <dbReference type="ARBA" id="ARBA00023136"/>
    </source>
</evidence>
<evidence type="ECO:0000256" key="6">
    <source>
        <dbReference type="SAM" id="Phobius"/>
    </source>
</evidence>
<protein>
    <submittedName>
        <fullName evidence="8">MMPL family transporter</fullName>
    </submittedName>
</protein>
<feature type="transmembrane region" description="Helical" evidence="6">
    <location>
        <begin position="672"/>
        <end position="694"/>
    </location>
</feature>
<evidence type="ECO:0000256" key="3">
    <source>
        <dbReference type="ARBA" id="ARBA00022692"/>
    </source>
</evidence>
<evidence type="ECO:0000313" key="8">
    <source>
        <dbReference type="EMBL" id="MZR12244.1"/>
    </source>
</evidence>
<accession>A0A845M6Y9</accession>
<evidence type="ECO:0000313" key="9">
    <source>
        <dbReference type="Proteomes" id="UP000467322"/>
    </source>
</evidence>
<reference evidence="8 9" key="1">
    <citation type="submission" date="2019-12" db="EMBL/GenBank/DDBJ databases">
        <title>Maritimibacter sp. nov. sp. isolated from sea sand.</title>
        <authorList>
            <person name="Kim J."/>
            <person name="Jeong S.E."/>
            <person name="Jung H.S."/>
            <person name="Jeon C.O."/>
        </authorList>
    </citation>
    <scope>NUCLEOTIDE SEQUENCE [LARGE SCALE GENOMIC DNA]</scope>
    <source>
        <strain evidence="8 9">DP07</strain>
    </source>
</reference>
<dbReference type="GO" id="GO:0005886">
    <property type="term" value="C:plasma membrane"/>
    <property type="evidence" value="ECO:0007669"/>
    <property type="project" value="UniProtKB-SubCell"/>
</dbReference>
<sequence length="738" mass="75969">MRRPTSFARAQVRVLGAIRRRLAWFWLVLAALVLVAATGIPRVTFDTALIRFFEGDVAAFRTYDDVTNRFEGDANDVVVLLEAGSLADPAALEAVSSFLLEAQFIDGVRAVWSPLSFEITGPEGVREPLVPFPIPDAETMSARIDAVRAETPALRRLMSEGKDAMLAVLPITGNEAGQEATLKALTDLAARVSGDAVSVRVAGYPALRARVSEGLMTDVIALNLAGALIGFAVAALALRSVRLGLLTLPGPLIALMLSIGLFGHAGLAITTVTLTLPVLAMILATIDSIHILFERLHQGARTPRAAALRAVRRMAPACLAATVTTALAFAVFAASPVEVIAELGRMGAVILVVSTLTVMLTQSLVLSVAGARPSIRTAFARLNARPPRGGPFARLPRLALARPRLVTLGALGLLVLGAGLYGQAGPRYSPLDSLGPADPLRATFERIETAVAPISMMQVAVTDATPEVLAEVERTIAEASGSALVQSIASITGEAADARDTLPEAILARLVSADESRALVTLPFHYDSGAGAIALADNIDAALAGNPALAAVEISPVTGLPVMAARVVGGVLSDLQTGLLIAVAAVGGLIALWARSVVVALVALVPNVLPVALIGGGLALSGQGIGLAGGLALTVAFGVAVDDTLHVLNRIRLGGGFRGLDRPRLGAAMSEATPALVTTSALLVLGFGGSAFAATQEVAAFGATATGIFVLALLSDLLVLPAVVAFLGPRFYRASPKG</sequence>
<dbReference type="InterPro" id="IPR004869">
    <property type="entry name" value="MMPL_dom"/>
</dbReference>
<feature type="transmembrane region" description="Helical" evidence="6">
    <location>
        <begin position="627"/>
        <end position="651"/>
    </location>
</feature>